<keyword evidence="4 5" id="KW-0472">Membrane</keyword>
<dbReference type="RefSeq" id="WP_109281994.1">
    <property type="nucleotide sequence ID" value="NZ_JBFAUK010000010.1"/>
</dbReference>
<accession>A0ABV3JY96</accession>
<gene>
    <name evidence="6" type="ORF">AB0L16_15505</name>
</gene>
<dbReference type="InterPro" id="IPR007269">
    <property type="entry name" value="ICMT_MeTrfase"/>
</dbReference>
<dbReference type="EMBL" id="JBFAUK010000010">
    <property type="protein sequence ID" value="MEV5507864.1"/>
    <property type="molecule type" value="Genomic_DNA"/>
</dbReference>
<keyword evidence="2 5" id="KW-0812">Transmembrane</keyword>
<feature type="transmembrane region" description="Helical" evidence="5">
    <location>
        <begin position="60"/>
        <end position="78"/>
    </location>
</feature>
<feature type="transmembrane region" description="Helical" evidence="5">
    <location>
        <begin position="35"/>
        <end position="54"/>
    </location>
</feature>
<comment type="subcellular location">
    <subcellularLocation>
        <location evidence="1">Membrane</location>
        <topology evidence="1">Multi-pass membrane protein</topology>
    </subcellularLocation>
</comment>
<keyword evidence="7" id="KW-1185">Reference proteome</keyword>
<dbReference type="Pfam" id="PF04140">
    <property type="entry name" value="ICMT"/>
    <property type="match status" value="1"/>
</dbReference>
<organism evidence="6 7">
    <name type="scientific">Streptomyces orinoci</name>
    <name type="common">Streptoverticillium orinoci</name>
    <dbReference type="NCBI Taxonomy" id="67339"/>
    <lineage>
        <taxon>Bacteria</taxon>
        <taxon>Bacillati</taxon>
        <taxon>Actinomycetota</taxon>
        <taxon>Actinomycetes</taxon>
        <taxon>Kitasatosporales</taxon>
        <taxon>Streptomycetaceae</taxon>
        <taxon>Streptomyces</taxon>
    </lineage>
</organism>
<evidence type="ECO:0000256" key="5">
    <source>
        <dbReference type="SAM" id="Phobius"/>
    </source>
</evidence>
<feature type="transmembrane region" description="Helical" evidence="5">
    <location>
        <begin position="128"/>
        <end position="149"/>
    </location>
</feature>
<sequence>MAAITAERLFELVVARRHARWAAARGGVEYGRGHYPVMVALHIGLIVGTLAEVALGHRAFVPMVGWPALAGVVLANAARWWCIRSLGPQWNTRVIIVPGLPLVSSGPYRWVRHPNYVVVIAEGLALPLVYGAWLTALLFTLANAALLMVRTRVENKALELVA</sequence>
<comment type="caution">
    <text evidence="6">The sequence shown here is derived from an EMBL/GenBank/DDBJ whole genome shotgun (WGS) entry which is preliminary data.</text>
</comment>
<evidence type="ECO:0000256" key="3">
    <source>
        <dbReference type="ARBA" id="ARBA00022989"/>
    </source>
</evidence>
<name>A0ABV3JY96_STRON</name>
<protein>
    <submittedName>
        <fullName evidence="6">Isoprenylcysteine carboxylmethyltransferase family protein</fullName>
    </submittedName>
</protein>
<keyword evidence="3 5" id="KW-1133">Transmembrane helix</keyword>
<dbReference type="InterPro" id="IPR052527">
    <property type="entry name" value="Metal_cation-efflux_comp"/>
</dbReference>
<evidence type="ECO:0000256" key="2">
    <source>
        <dbReference type="ARBA" id="ARBA00022692"/>
    </source>
</evidence>
<reference evidence="6 7" key="1">
    <citation type="submission" date="2024-06" db="EMBL/GenBank/DDBJ databases">
        <title>The Natural Products Discovery Center: Release of the First 8490 Sequenced Strains for Exploring Actinobacteria Biosynthetic Diversity.</title>
        <authorList>
            <person name="Kalkreuter E."/>
            <person name="Kautsar S.A."/>
            <person name="Yang D."/>
            <person name="Bader C.D."/>
            <person name="Teijaro C.N."/>
            <person name="Fluegel L."/>
            <person name="Davis C.M."/>
            <person name="Simpson J.R."/>
            <person name="Lauterbach L."/>
            <person name="Steele A.D."/>
            <person name="Gui C."/>
            <person name="Meng S."/>
            <person name="Li G."/>
            <person name="Viehrig K."/>
            <person name="Ye F."/>
            <person name="Su P."/>
            <person name="Kiefer A.F."/>
            <person name="Nichols A."/>
            <person name="Cepeda A.J."/>
            <person name="Yan W."/>
            <person name="Fan B."/>
            <person name="Jiang Y."/>
            <person name="Adhikari A."/>
            <person name="Zheng C.-J."/>
            <person name="Schuster L."/>
            <person name="Cowan T.M."/>
            <person name="Smanski M.J."/>
            <person name="Chevrette M.G."/>
            <person name="De Carvalho L.P.S."/>
            <person name="Shen B."/>
        </authorList>
    </citation>
    <scope>NUCLEOTIDE SEQUENCE [LARGE SCALE GENOMIC DNA]</scope>
    <source>
        <strain evidence="6 7">NPDC052347</strain>
    </source>
</reference>
<evidence type="ECO:0000256" key="4">
    <source>
        <dbReference type="ARBA" id="ARBA00023136"/>
    </source>
</evidence>
<dbReference type="Proteomes" id="UP001552594">
    <property type="component" value="Unassembled WGS sequence"/>
</dbReference>
<dbReference type="PANTHER" id="PTHR43847:SF1">
    <property type="entry name" value="BLL3993 PROTEIN"/>
    <property type="match status" value="1"/>
</dbReference>
<evidence type="ECO:0000313" key="7">
    <source>
        <dbReference type="Proteomes" id="UP001552594"/>
    </source>
</evidence>
<dbReference type="PANTHER" id="PTHR43847">
    <property type="entry name" value="BLL3993 PROTEIN"/>
    <property type="match status" value="1"/>
</dbReference>
<evidence type="ECO:0000256" key="1">
    <source>
        <dbReference type="ARBA" id="ARBA00004141"/>
    </source>
</evidence>
<proteinExistence type="predicted"/>
<dbReference type="Gene3D" id="1.20.120.1630">
    <property type="match status" value="1"/>
</dbReference>
<evidence type="ECO:0000313" key="6">
    <source>
        <dbReference type="EMBL" id="MEV5507864.1"/>
    </source>
</evidence>
<feature type="transmembrane region" description="Helical" evidence="5">
    <location>
        <begin position="90"/>
        <end position="108"/>
    </location>
</feature>